<accession>A0ABM8SW81</accession>
<comment type="caution">
    <text evidence="1">The sequence shown here is derived from an EMBL/GenBank/DDBJ whole genome shotgun (WGS) entry which is preliminary data.</text>
</comment>
<dbReference type="RefSeq" id="WP_211617404.1">
    <property type="nucleotide sequence ID" value="NZ_CAJNBK010000046.1"/>
</dbReference>
<reference evidence="1 2" key="1">
    <citation type="submission" date="2021-02" db="EMBL/GenBank/DDBJ databases">
        <authorList>
            <person name="Vanwijnsberghe S."/>
        </authorList>
    </citation>
    <scope>NUCLEOTIDE SEQUENCE [LARGE SCALE GENOMIC DNA]</scope>
    <source>
        <strain evidence="1 2">LMG 31837</strain>
    </source>
</reference>
<gene>
    <name evidence="1" type="ORF">R69888_06852</name>
</gene>
<evidence type="ECO:0000313" key="1">
    <source>
        <dbReference type="EMBL" id="CAE6837783.1"/>
    </source>
</evidence>
<dbReference type="Proteomes" id="UP000672526">
    <property type="component" value="Unassembled WGS sequence"/>
</dbReference>
<protein>
    <submittedName>
        <fullName evidence="1">Uncharacterized protein</fullName>
    </submittedName>
</protein>
<proteinExistence type="predicted"/>
<evidence type="ECO:0000313" key="2">
    <source>
        <dbReference type="Proteomes" id="UP000672526"/>
    </source>
</evidence>
<dbReference type="EMBL" id="CAJNBK010000046">
    <property type="protein sequence ID" value="CAE6837783.1"/>
    <property type="molecule type" value="Genomic_DNA"/>
</dbReference>
<organism evidence="1 2">
    <name type="scientific">Paraburkholderia haematera</name>
    <dbReference type="NCBI Taxonomy" id="2793077"/>
    <lineage>
        <taxon>Bacteria</taxon>
        <taxon>Pseudomonadati</taxon>
        <taxon>Pseudomonadota</taxon>
        <taxon>Betaproteobacteria</taxon>
        <taxon>Burkholderiales</taxon>
        <taxon>Burkholderiaceae</taxon>
        <taxon>Paraburkholderia</taxon>
    </lineage>
</organism>
<name>A0ABM8SW81_9BURK</name>
<keyword evidence="2" id="KW-1185">Reference proteome</keyword>
<sequence length="143" mass="15545">MTTLRKIEDFRAVERNLGYANESNPHRLTIAELTPVALTWQSSGVPYSIHNFAGVIGRLLDDASGIAVVEAPYDLSTNQAYIVNADGSLRAQIPAQIGAERVTFYDVIETKDAVAFLAAAPGRDVRIEVRQADGVVMQVAESR</sequence>